<accession>A0A6C2U428</accession>
<reference evidence="1 2" key="1">
    <citation type="submission" date="2019-04" db="EMBL/GenBank/DDBJ databases">
        <authorList>
            <person name="Van Vliet M D."/>
        </authorList>
    </citation>
    <scope>NUCLEOTIDE SEQUENCE [LARGE SCALE GENOMIC DNA]</scope>
    <source>
        <strain evidence="1 2">F1</strain>
    </source>
</reference>
<dbReference type="RefSeq" id="WP_136080280.1">
    <property type="nucleotide sequence ID" value="NZ_CAAHFG010000002.1"/>
</dbReference>
<evidence type="ECO:0000313" key="1">
    <source>
        <dbReference type="EMBL" id="VGO14645.1"/>
    </source>
</evidence>
<keyword evidence="2" id="KW-1185">Reference proteome</keyword>
<dbReference type="Proteomes" id="UP000366872">
    <property type="component" value="Unassembled WGS sequence"/>
</dbReference>
<dbReference type="AlphaFoldDB" id="A0A6C2U428"/>
<name>A0A6C2U428_PONDE</name>
<organism evidence="1 2">
    <name type="scientific">Pontiella desulfatans</name>
    <dbReference type="NCBI Taxonomy" id="2750659"/>
    <lineage>
        <taxon>Bacteria</taxon>
        <taxon>Pseudomonadati</taxon>
        <taxon>Kiritimatiellota</taxon>
        <taxon>Kiritimatiellia</taxon>
        <taxon>Kiritimatiellales</taxon>
        <taxon>Pontiellaceae</taxon>
        <taxon>Pontiella</taxon>
    </lineage>
</organism>
<evidence type="ECO:0000313" key="2">
    <source>
        <dbReference type="Proteomes" id="UP000366872"/>
    </source>
</evidence>
<sequence>MNAQHRILLSATAAFCLLQPVRAEDVTVTLDSNNGSSSFNVLDSSLGPRFKVQSDGKVGIGTGGSPLDKLEVAGDISMNVATNQAQGLYLRKGGAKYWSLFTAPWLNDDDLWLRRESDAGLGYGNINVMAFDRATGYIGIHTTTPEATLHVNGNLKVNGSITYNTPQTGYASVSAAAFHPSASSTGYNNDGTWIYPSVNNAWFYAGVSLPHGATVTSVEWNAVTAGEGDYARLRLVRRTLAGSAAYMAECYSQSGATAVLTDSTISNSTVDNSQYVYYLDMFLTAPSTLAHGGAAIITYTYPGP</sequence>
<protein>
    <submittedName>
        <fullName evidence="1">Uncharacterized protein</fullName>
    </submittedName>
</protein>
<dbReference type="EMBL" id="CAAHFG010000002">
    <property type="protein sequence ID" value="VGO14645.1"/>
    <property type="molecule type" value="Genomic_DNA"/>
</dbReference>
<gene>
    <name evidence="1" type="ORF">PDESU_03210</name>
</gene>
<proteinExistence type="predicted"/>